<protein>
    <recommendedName>
        <fullName evidence="2">F-box domain-containing protein</fullName>
    </recommendedName>
</protein>
<dbReference type="PANTHER" id="PTHR33736:SF15">
    <property type="entry name" value="F-BOX DOMAIN-CONTAINING PROTEIN"/>
    <property type="match status" value="1"/>
</dbReference>
<gene>
    <name evidence="3" type="ORF">H6P81_008335</name>
</gene>
<evidence type="ECO:0000313" key="3">
    <source>
        <dbReference type="EMBL" id="KAG9455431.1"/>
    </source>
</evidence>
<dbReference type="InterPro" id="IPR001810">
    <property type="entry name" value="F-box_dom"/>
</dbReference>
<evidence type="ECO:0000259" key="2">
    <source>
        <dbReference type="PROSITE" id="PS50181"/>
    </source>
</evidence>
<feature type="compositionally biased region" description="Acidic residues" evidence="1">
    <location>
        <begin position="178"/>
        <end position="191"/>
    </location>
</feature>
<keyword evidence="4" id="KW-1185">Reference proteome</keyword>
<reference evidence="3 4" key="1">
    <citation type="submission" date="2021-07" db="EMBL/GenBank/DDBJ databases">
        <title>The Aristolochia fimbriata genome: insights into angiosperm evolution, floral development and chemical biosynthesis.</title>
        <authorList>
            <person name="Jiao Y."/>
        </authorList>
    </citation>
    <scope>NUCLEOTIDE SEQUENCE [LARGE SCALE GENOMIC DNA]</scope>
    <source>
        <strain evidence="3">IBCAS-2021</strain>
        <tissue evidence="3">Leaf</tissue>
    </source>
</reference>
<evidence type="ECO:0000313" key="4">
    <source>
        <dbReference type="Proteomes" id="UP000825729"/>
    </source>
</evidence>
<evidence type="ECO:0000256" key="1">
    <source>
        <dbReference type="SAM" id="MobiDB-lite"/>
    </source>
</evidence>
<proteinExistence type="predicted"/>
<sequence>MAEELSRLNHDLLSRILARVDGPTLAAVSSVSRELHGGAGEESLWQRLTHETWPSTKEEGAQRLISSLGGFARFYGDSFPLIVYRPKAEEERPAGAFPCRREQGIHLNPSPSDLVSFVDVFYEDKCVFSKVLWGIPGADEYDQDDRRTGWFSRCPFRVDLLQQQRNRNNDDGNRGYDTDDDDDDAAVDEEEDETGILFPSVHFAHKKERGGQKLRKKLEEKVRLSWVLVNKRSGRAVNLSSWKPLTVQRHWPAEGDIWMKFGCAVATTSGPTECVVSVKCRLLESESRLKWRSISMRVEDPEGRHLDGGTALLMLEGALRCRSRSREWSVFERGYGEYAREKEEMAARKMRTEGIADRLCVFAGIAVFSSLCYLGHSIC</sequence>
<dbReference type="InterPro" id="IPR036047">
    <property type="entry name" value="F-box-like_dom_sf"/>
</dbReference>
<feature type="region of interest" description="Disordered" evidence="1">
    <location>
        <begin position="162"/>
        <end position="191"/>
    </location>
</feature>
<dbReference type="Gene3D" id="1.20.1280.50">
    <property type="match status" value="1"/>
</dbReference>
<dbReference type="InterPro" id="IPR045283">
    <property type="entry name" value="AT3G44326-like"/>
</dbReference>
<organism evidence="3 4">
    <name type="scientific">Aristolochia fimbriata</name>
    <name type="common">White veined hardy Dutchman's pipe vine</name>
    <dbReference type="NCBI Taxonomy" id="158543"/>
    <lineage>
        <taxon>Eukaryota</taxon>
        <taxon>Viridiplantae</taxon>
        <taxon>Streptophyta</taxon>
        <taxon>Embryophyta</taxon>
        <taxon>Tracheophyta</taxon>
        <taxon>Spermatophyta</taxon>
        <taxon>Magnoliopsida</taxon>
        <taxon>Magnoliidae</taxon>
        <taxon>Piperales</taxon>
        <taxon>Aristolochiaceae</taxon>
        <taxon>Aristolochia</taxon>
    </lineage>
</organism>
<dbReference type="EMBL" id="JAINDJ010000003">
    <property type="protein sequence ID" value="KAG9455431.1"/>
    <property type="molecule type" value="Genomic_DNA"/>
</dbReference>
<dbReference type="AlphaFoldDB" id="A0AAV7F6G7"/>
<accession>A0AAV7F6G7</accession>
<name>A0AAV7F6G7_ARIFI</name>
<dbReference type="PANTHER" id="PTHR33736">
    <property type="entry name" value="F-BOX PROTEIN-RELATED"/>
    <property type="match status" value="1"/>
</dbReference>
<feature type="domain" description="F-box" evidence="2">
    <location>
        <begin position="2"/>
        <end position="48"/>
    </location>
</feature>
<dbReference type="SUPFAM" id="SSF81383">
    <property type="entry name" value="F-box domain"/>
    <property type="match status" value="1"/>
</dbReference>
<comment type="caution">
    <text evidence="3">The sequence shown here is derived from an EMBL/GenBank/DDBJ whole genome shotgun (WGS) entry which is preliminary data.</text>
</comment>
<dbReference type="Proteomes" id="UP000825729">
    <property type="component" value="Unassembled WGS sequence"/>
</dbReference>
<feature type="compositionally biased region" description="Basic and acidic residues" evidence="1">
    <location>
        <begin position="167"/>
        <end position="177"/>
    </location>
</feature>
<dbReference type="PROSITE" id="PS50181">
    <property type="entry name" value="FBOX"/>
    <property type="match status" value="1"/>
</dbReference>